<evidence type="ECO:0000313" key="2">
    <source>
        <dbReference type="EMBL" id="MDF6103646.1"/>
    </source>
</evidence>
<reference evidence="2" key="2">
    <citation type="submission" date="2022-01" db="EMBL/GenBank/DDBJ databases">
        <authorList>
            <person name="Sanchez-Suarez J."/>
            <person name="Villamil L."/>
            <person name="Diaz L.E."/>
        </authorList>
    </citation>
    <scope>NUCLEOTIDE SEQUENCE</scope>
    <source>
        <strain evidence="2">EUFUS-Z928</strain>
    </source>
</reference>
<name>A0ABT6C0N7_9ACTN</name>
<proteinExistence type="predicted"/>
<evidence type="ECO:0000259" key="1">
    <source>
        <dbReference type="Pfam" id="PF08378"/>
    </source>
</evidence>
<evidence type="ECO:0000313" key="3">
    <source>
        <dbReference type="Proteomes" id="UP001152308"/>
    </source>
</evidence>
<dbReference type="SUPFAM" id="SSF52540">
    <property type="entry name" value="P-loop containing nucleoside triphosphate hydrolases"/>
    <property type="match status" value="1"/>
</dbReference>
<feature type="domain" description="NERD" evidence="1">
    <location>
        <begin position="17"/>
        <end position="115"/>
    </location>
</feature>
<organism evidence="2 3">
    <name type="scientific">Gordonia hongkongensis</name>
    <dbReference type="NCBI Taxonomy" id="1701090"/>
    <lineage>
        <taxon>Bacteria</taxon>
        <taxon>Bacillati</taxon>
        <taxon>Actinomycetota</taxon>
        <taxon>Actinomycetes</taxon>
        <taxon>Mycobacteriales</taxon>
        <taxon>Gordoniaceae</taxon>
        <taxon>Gordonia</taxon>
    </lineage>
</organism>
<dbReference type="InterPro" id="IPR011528">
    <property type="entry name" value="NERD"/>
</dbReference>
<comment type="caution">
    <text evidence="2">The sequence shown here is derived from an EMBL/GenBank/DDBJ whole genome shotgun (WGS) entry which is preliminary data.</text>
</comment>
<dbReference type="Pfam" id="PF08378">
    <property type="entry name" value="NERD"/>
    <property type="match status" value="1"/>
</dbReference>
<accession>A0ABT6C0N7</accession>
<dbReference type="Pfam" id="PF13604">
    <property type="entry name" value="AAA_30"/>
    <property type="match status" value="1"/>
</dbReference>
<dbReference type="InterPro" id="IPR027417">
    <property type="entry name" value="P-loop_NTPase"/>
</dbReference>
<dbReference type="RefSeq" id="WP_277244613.1">
    <property type="nucleotide sequence ID" value="NZ_JAKJLQ010000027.1"/>
</dbReference>
<keyword evidence="3" id="KW-1185">Reference proteome</keyword>
<protein>
    <submittedName>
        <fullName evidence="2">AAA family ATPase</fullName>
    </submittedName>
</protein>
<reference evidence="2" key="1">
    <citation type="journal article" date="2022" name="Data Brief">
        <title>Draft genome sequence data of Gordonia hongkongensis strain EUFUS-Z928 isolated from the octocoral Eunicea fusca.</title>
        <authorList>
            <person name="Sanchez-Suarez J."/>
            <person name="Diaz L."/>
            <person name="Melo-Bolivar J."/>
            <person name="Villamil L."/>
        </authorList>
    </citation>
    <scope>NUCLEOTIDE SEQUENCE</scope>
    <source>
        <strain evidence="2">EUFUS-Z928</strain>
    </source>
</reference>
<dbReference type="Proteomes" id="UP001152308">
    <property type="component" value="Unassembled WGS sequence"/>
</dbReference>
<dbReference type="EMBL" id="JAKJLQ010000027">
    <property type="protein sequence ID" value="MDF6103646.1"/>
    <property type="molecule type" value="Genomic_DNA"/>
</dbReference>
<gene>
    <name evidence="2" type="ORF">L2299_21615</name>
</gene>
<dbReference type="Gene3D" id="3.40.50.300">
    <property type="entry name" value="P-loop containing nucleotide triphosphate hydrolases"/>
    <property type="match status" value="2"/>
</dbReference>
<sequence>MKLQMVPADFPFGSPSNAERRVFESLQASTTPGTALHSLNLPEHDYKLTAELDFVLVLDEMVLALEVKGGRVAQTGGMWTYTDRFDVAHHSPEGPFKQVTSGMHSLRRRVRERFPDLQDVAFGTLVITPDVDLPSSSEWADEAYVGRGPISRAHGLDRALIRAVRYWLDQQPDSRPIGSRRKQLLNFLRPDFDRVPNLGVIADTLDITFAKMTEEQASRLEILMDNDRIICQGGAGTGKTFLAIETARRHAQSGKSTLMACRSDLFAAFLARQLAGTGVSVKSVTSLTAGEKYDQLVVDEGQDLASFDYLQTLSDSVNGGLDGGNWAFFIDPNRQSRLYTDLDPDALRYLEGLAMSSATLRRNCRNTRPIAFATRAATGADLGVAAAGAGPSTKTVSTTGPEDEKRQLEAWLRELRDQDVAPSQITIVSQSKTWQDSSARTLKASRQGKLTVLDQKNITNWPFDQMSWSTAVDIKGLENQFVAVVDLDDLTTEESMDRLYVAMSRPRAGLWVGVSPEAALRFRELLAANTLSAAEAYGGNQ</sequence>